<comment type="caution">
    <text evidence="1">The sequence shown here is derived from an EMBL/GenBank/DDBJ whole genome shotgun (WGS) entry which is preliminary data.</text>
</comment>
<keyword evidence="2" id="KW-1185">Reference proteome</keyword>
<dbReference type="HOGENOM" id="CLU_2937625_0_0_9"/>
<accession>E8LCE2</accession>
<proteinExistence type="predicted"/>
<dbReference type="EMBL" id="AEVN01000020">
    <property type="protein sequence ID" value="EFY05488.1"/>
    <property type="molecule type" value="Genomic_DNA"/>
</dbReference>
<gene>
    <name evidence="1" type="ORF">HMPREF9443_00511</name>
</gene>
<dbReference type="Proteomes" id="UP000004923">
    <property type="component" value="Unassembled WGS sequence"/>
</dbReference>
<organism evidence="1 2">
    <name type="scientific">Phascolarctobacterium succinatutens YIT 12067</name>
    <dbReference type="NCBI Taxonomy" id="626939"/>
    <lineage>
        <taxon>Bacteria</taxon>
        <taxon>Bacillati</taxon>
        <taxon>Bacillota</taxon>
        <taxon>Negativicutes</taxon>
        <taxon>Acidaminococcales</taxon>
        <taxon>Acidaminococcaceae</taxon>
        <taxon>Phascolarctobacterium</taxon>
    </lineage>
</organism>
<evidence type="ECO:0000313" key="1">
    <source>
        <dbReference type="EMBL" id="EFY05488.1"/>
    </source>
</evidence>
<dbReference type="AlphaFoldDB" id="E8LCE2"/>
<protein>
    <submittedName>
        <fullName evidence="1">Uncharacterized protein</fullName>
    </submittedName>
</protein>
<evidence type="ECO:0000313" key="2">
    <source>
        <dbReference type="Proteomes" id="UP000004923"/>
    </source>
</evidence>
<sequence>MCWQLLRKNKKFACFKLTDQERSVHTECEYVRFFIGVKGNEENRRNYQLQEKKERNVCEN</sequence>
<reference evidence="1 2" key="1">
    <citation type="submission" date="2011-01" db="EMBL/GenBank/DDBJ databases">
        <authorList>
            <person name="Weinstock G."/>
            <person name="Sodergren E."/>
            <person name="Clifton S."/>
            <person name="Fulton L."/>
            <person name="Fulton B."/>
            <person name="Courtney L."/>
            <person name="Fronick C."/>
            <person name="Harrison M."/>
            <person name="Strong C."/>
            <person name="Farmer C."/>
            <person name="Delahaunty K."/>
            <person name="Markovic C."/>
            <person name="Hall O."/>
            <person name="Minx P."/>
            <person name="Tomlinson C."/>
            <person name="Mitreva M."/>
            <person name="Hou S."/>
            <person name="Chen J."/>
            <person name="Wollam A."/>
            <person name="Pepin K.H."/>
            <person name="Johnson M."/>
            <person name="Bhonagiri V."/>
            <person name="Zhang X."/>
            <person name="Suruliraj S."/>
            <person name="Warren W."/>
            <person name="Chinwalla A."/>
            <person name="Mardis E.R."/>
            <person name="Wilson R.K."/>
        </authorList>
    </citation>
    <scope>NUCLEOTIDE SEQUENCE [LARGE SCALE GENOMIC DNA]</scope>
    <source>
        <strain evidence="1 2">YIT 12067</strain>
    </source>
</reference>
<name>E8LCE2_9FIRM</name>